<keyword evidence="2" id="KW-1185">Reference proteome</keyword>
<sequence length="41" mass="4846">TGHIVLERALKCLKHPSGCQHPFPQIKPSFLMYWQEKRAIR</sequence>
<accession>A0ACA9S8C9</accession>
<protein>
    <submittedName>
        <fullName evidence="1">35117_t:CDS:1</fullName>
    </submittedName>
</protein>
<dbReference type="EMBL" id="CAJVQC010098311">
    <property type="protein sequence ID" value="CAG8830000.1"/>
    <property type="molecule type" value="Genomic_DNA"/>
</dbReference>
<comment type="caution">
    <text evidence="1">The sequence shown here is derived from an EMBL/GenBank/DDBJ whole genome shotgun (WGS) entry which is preliminary data.</text>
</comment>
<evidence type="ECO:0000313" key="1">
    <source>
        <dbReference type="EMBL" id="CAG8830000.1"/>
    </source>
</evidence>
<feature type="non-terminal residue" evidence="1">
    <location>
        <position position="1"/>
    </location>
</feature>
<feature type="non-terminal residue" evidence="1">
    <location>
        <position position="41"/>
    </location>
</feature>
<reference evidence="1" key="1">
    <citation type="submission" date="2021-06" db="EMBL/GenBank/DDBJ databases">
        <authorList>
            <person name="Kallberg Y."/>
            <person name="Tangrot J."/>
            <person name="Rosling A."/>
        </authorList>
    </citation>
    <scope>NUCLEOTIDE SEQUENCE</scope>
    <source>
        <strain evidence="1">MA461A</strain>
    </source>
</reference>
<name>A0ACA9S8C9_9GLOM</name>
<evidence type="ECO:0000313" key="2">
    <source>
        <dbReference type="Proteomes" id="UP000789920"/>
    </source>
</evidence>
<gene>
    <name evidence="1" type="ORF">RPERSI_LOCUS27656</name>
</gene>
<organism evidence="1 2">
    <name type="scientific">Racocetra persica</name>
    <dbReference type="NCBI Taxonomy" id="160502"/>
    <lineage>
        <taxon>Eukaryota</taxon>
        <taxon>Fungi</taxon>
        <taxon>Fungi incertae sedis</taxon>
        <taxon>Mucoromycota</taxon>
        <taxon>Glomeromycotina</taxon>
        <taxon>Glomeromycetes</taxon>
        <taxon>Diversisporales</taxon>
        <taxon>Gigasporaceae</taxon>
        <taxon>Racocetra</taxon>
    </lineage>
</organism>
<proteinExistence type="predicted"/>
<dbReference type="Proteomes" id="UP000789920">
    <property type="component" value="Unassembled WGS sequence"/>
</dbReference>